<dbReference type="AlphaFoldDB" id="A0A8G0PB25"/>
<keyword evidence="2" id="KW-1185">Reference proteome</keyword>
<gene>
    <name evidence="1" type="ORF">H0G86_002008</name>
</gene>
<dbReference type="EMBL" id="CP075864">
    <property type="protein sequence ID" value="QYS94681.1"/>
    <property type="molecule type" value="Genomic_DNA"/>
</dbReference>
<sequence>MDVFTTQDVHYVIERFSPLEGSFFRLRLFCQHGRRVQIRYIFLPSWVDRLNSSMAWRSQSNARAKPRNITDPASLCLPPYFRAGAEVRKHQALELLKEGVRVAGRGVT</sequence>
<protein>
    <submittedName>
        <fullName evidence="1">Uncharacterized protein</fullName>
    </submittedName>
</protein>
<organism evidence="1 2">
    <name type="scientific">Trichoderma simmonsii</name>
    <dbReference type="NCBI Taxonomy" id="1491479"/>
    <lineage>
        <taxon>Eukaryota</taxon>
        <taxon>Fungi</taxon>
        <taxon>Dikarya</taxon>
        <taxon>Ascomycota</taxon>
        <taxon>Pezizomycotina</taxon>
        <taxon>Sordariomycetes</taxon>
        <taxon>Hypocreomycetidae</taxon>
        <taxon>Hypocreales</taxon>
        <taxon>Hypocreaceae</taxon>
        <taxon>Trichoderma</taxon>
    </lineage>
</organism>
<dbReference type="Proteomes" id="UP000826661">
    <property type="component" value="Chromosome I"/>
</dbReference>
<reference evidence="1 2" key="1">
    <citation type="journal article" date="2021" name="BMC Genomics">
        <title>Telomere-to-telomere genome assembly of asparaginase-producing Trichoderma simmonsii.</title>
        <authorList>
            <person name="Chung D."/>
            <person name="Kwon Y.M."/>
            <person name="Yang Y."/>
        </authorList>
    </citation>
    <scope>NUCLEOTIDE SEQUENCE [LARGE SCALE GENOMIC DNA]</scope>
    <source>
        <strain evidence="1 2">GH-Sj1</strain>
    </source>
</reference>
<proteinExistence type="predicted"/>
<evidence type="ECO:0000313" key="1">
    <source>
        <dbReference type="EMBL" id="QYS94681.1"/>
    </source>
</evidence>
<name>A0A8G0PB25_9HYPO</name>
<evidence type="ECO:0000313" key="2">
    <source>
        <dbReference type="Proteomes" id="UP000826661"/>
    </source>
</evidence>
<accession>A0A8G0PB25</accession>